<dbReference type="EMBL" id="SJPU01000001">
    <property type="protein sequence ID" value="TWU18963.1"/>
    <property type="molecule type" value="Genomic_DNA"/>
</dbReference>
<keyword evidence="4 5" id="KW-0472">Membrane</keyword>
<feature type="transmembrane region" description="Helical" evidence="5">
    <location>
        <begin position="217"/>
        <end position="241"/>
    </location>
</feature>
<feature type="transmembrane region" description="Helical" evidence="5">
    <location>
        <begin position="408"/>
        <end position="431"/>
    </location>
</feature>
<accession>A0A5C6C385</accession>
<keyword evidence="7" id="KW-0547">Nucleotide-binding</keyword>
<dbReference type="GO" id="GO:0016887">
    <property type="term" value="F:ATP hydrolysis activity"/>
    <property type="evidence" value="ECO:0007669"/>
    <property type="project" value="InterPro"/>
</dbReference>
<dbReference type="PANTHER" id="PTHR43394">
    <property type="entry name" value="ATP-DEPENDENT PERMEASE MDL1, MITOCHONDRIAL"/>
    <property type="match status" value="1"/>
</dbReference>
<dbReference type="Gene3D" id="3.40.50.300">
    <property type="entry name" value="P-loop containing nucleotide triphosphate hydrolases"/>
    <property type="match status" value="1"/>
</dbReference>
<organism evidence="7 8">
    <name type="scientific">Allorhodopirellula heiligendammensis</name>
    <dbReference type="NCBI Taxonomy" id="2714739"/>
    <lineage>
        <taxon>Bacteria</taxon>
        <taxon>Pseudomonadati</taxon>
        <taxon>Planctomycetota</taxon>
        <taxon>Planctomycetia</taxon>
        <taxon>Pirellulales</taxon>
        <taxon>Pirellulaceae</taxon>
        <taxon>Allorhodopirellula</taxon>
    </lineage>
</organism>
<feature type="transmembrane region" description="Helical" evidence="5">
    <location>
        <begin position="297"/>
        <end position="316"/>
    </location>
</feature>
<evidence type="ECO:0000256" key="2">
    <source>
        <dbReference type="ARBA" id="ARBA00022692"/>
    </source>
</evidence>
<dbReference type="InterPro" id="IPR003439">
    <property type="entry name" value="ABC_transporter-like_ATP-bd"/>
</dbReference>
<dbReference type="GO" id="GO:0005524">
    <property type="term" value="F:ATP binding"/>
    <property type="evidence" value="ECO:0007669"/>
    <property type="project" value="UniProtKB-KW"/>
</dbReference>
<evidence type="ECO:0000256" key="4">
    <source>
        <dbReference type="ARBA" id="ARBA00023136"/>
    </source>
</evidence>
<evidence type="ECO:0000256" key="5">
    <source>
        <dbReference type="SAM" id="Phobius"/>
    </source>
</evidence>
<proteinExistence type="predicted"/>
<dbReference type="PROSITE" id="PS50929">
    <property type="entry name" value="ABC_TM1F"/>
    <property type="match status" value="1"/>
</dbReference>
<feature type="transmembrane region" description="Helical" evidence="5">
    <location>
        <begin position="322"/>
        <end position="341"/>
    </location>
</feature>
<keyword evidence="3 5" id="KW-1133">Transmembrane helix</keyword>
<gene>
    <name evidence="7" type="primary">hlyB</name>
    <name evidence="7" type="ORF">Poly21_11340</name>
</gene>
<comment type="subcellular location">
    <subcellularLocation>
        <location evidence="1">Cell membrane</location>
        <topology evidence="1">Multi-pass membrane protein</topology>
    </subcellularLocation>
</comment>
<evidence type="ECO:0000256" key="1">
    <source>
        <dbReference type="ARBA" id="ARBA00004651"/>
    </source>
</evidence>
<evidence type="ECO:0000313" key="7">
    <source>
        <dbReference type="EMBL" id="TWU18963.1"/>
    </source>
</evidence>
<dbReference type="GO" id="GO:0015421">
    <property type="term" value="F:ABC-type oligopeptide transporter activity"/>
    <property type="evidence" value="ECO:0007669"/>
    <property type="project" value="TreeGrafter"/>
</dbReference>
<dbReference type="InterPro" id="IPR011527">
    <property type="entry name" value="ABC1_TM_dom"/>
</dbReference>
<dbReference type="GO" id="GO:0005886">
    <property type="term" value="C:plasma membrane"/>
    <property type="evidence" value="ECO:0007669"/>
    <property type="project" value="UniProtKB-SubCell"/>
</dbReference>
<keyword evidence="2 5" id="KW-0812">Transmembrane</keyword>
<feature type="domain" description="ABC transmembrane type-1" evidence="6">
    <location>
        <begin position="186"/>
        <end position="466"/>
    </location>
</feature>
<dbReference type="Gene3D" id="1.20.1560.10">
    <property type="entry name" value="ABC transporter type 1, transmembrane domain"/>
    <property type="match status" value="1"/>
</dbReference>
<protein>
    <submittedName>
        <fullName evidence="7">Alpha-hemolysin translocation ATP-binding protein HlyB</fullName>
    </submittedName>
</protein>
<name>A0A5C6C385_9BACT</name>
<dbReference type="InterPro" id="IPR039421">
    <property type="entry name" value="Type_1_exporter"/>
</dbReference>
<evidence type="ECO:0000259" key="6">
    <source>
        <dbReference type="PROSITE" id="PS50929"/>
    </source>
</evidence>
<dbReference type="InterPro" id="IPR027417">
    <property type="entry name" value="P-loop_NTPase"/>
</dbReference>
<keyword evidence="7" id="KW-0067">ATP-binding</keyword>
<dbReference type="AlphaFoldDB" id="A0A5C6C385"/>
<dbReference type="SUPFAM" id="SSF90123">
    <property type="entry name" value="ABC transporter transmembrane region"/>
    <property type="match status" value="1"/>
</dbReference>
<evidence type="ECO:0000313" key="8">
    <source>
        <dbReference type="Proteomes" id="UP000319908"/>
    </source>
</evidence>
<dbReference type="OrthoDB" id="311344at2"/>
<dbReference type="Proteomes" id="UP000319908">
    <property type="component" value="Unassembled WGS sequence"/>
</dbReference>
<evidence type="ECO:0000256" key="3">
    <source>
        <dbReference type="ARBA" id="ARBA00022989"/>
    </source>
</evidence>
<dbReference type="InterPro" id="IPR036640">
    <property type="entry name" value="ABC1_TM_sf"/>
</dbReference>
<reference evidence="7 8" key="1">
    <citation type="journal article" date="2020" name="Antonie Van Leeuwenhoek">
        <title>Rhodopirellula heiligendammensis sp. nov., Rhodopirellula pilleata sp. nov., and Rhodopirellula solitaria sp. nov. isolated from natural or artificial marine surfaces in Northern Germany and California, USA, and emended description of the genus Rhodopirellula.</title>
        <authorList>
            <person name="Kallscheuer N."/>
            <person name="Wiegand S."/>
            <person name="Jogler M."/>
            <person name="Boedeker C."/>
            <person name="Peeters S.H."/>
            <person name="Rast P."/>
            <person name="Heuer A."/>
            <person name="Jetten M.S.M."/>
            <person name="Rohde M."/>
            <person name="Jogler C."/>
        </authorList>
    </citation>
    <scope>NUCLEOTIDE SEQUENCE [LARGE SCALE GENOMIC DNA]</scope>
    <source>
        <strain evidence="7 8">Poly21</strain>
    </source>
</reference>
<keyword evidence="8" id="KW-1185">Reference proteome</keyword>
<dbReference type="Pfam" id="PF00005">
    <property type="entry name" value="ABC_tran"/>
    <property type="match status" value="1"/>
</dbReference>
<dbReference type="SUPFAM" id="SSF52540">
    <property type="entry name" value="P-loop containing nucleoside triphosphate hydrolases"/>
    <property type="match status" value="1"/>
</dbReference>
<dbReference type="Pfam" id="PF00664">
    <property type="entry name" value="ABC_membrane"/>
    <property type="match status" value="1"/>
</dbReference>
<dbReference type="PANTHER" id="PTHR43394:SF4">
    <property type="entry name" value="TOXIN SECRETION ABC TRANSPORTER ATP-BINDING PROTEIN"/>
    <property type="match status" value="1"/>
</dbReference>
<feature type="transmembrane region" description="Helical" evidence="5">
    <location>
        <begin position="186"/>
        <end position="205"/>
    </location>
</feature>
<comment type="caution">
    <text evidence="7">The sequence shown here is derived from an EMBL/GenBank/DDBJ whole genome shotgun (WGS) entry which is preliminary data.</text>
</comment>
<sequence length="704" mass="75681">MSDGVQPNSEFPAGGRPSIESMEKAISVLAVTLKQRFDQASLRASDGSDMDPLEPLIAGSQKAGIGLVASPTPAIGDIVTTVRQGIPLVFSLPNDSLVILQGPHAGKIDCAVIGDHLEYRTLSTSQLSKLLGDLSRLRMMIAKKEFECESLSASADRDGHDHGHSHPKPLRRLLSLLHLDRRDIELVTLFAGVAGVLGLATPLIVESLVNVVSWGVYFQPLLVLASMLLVCLGIAGVLKILQTWVVEIIQRRQFVRIVNDLAHRFPRADQNAFADQYPRELANRVFDIVTIQKATSVLLLDGVTIVLTSIIGLLLLAFYHPFLLGFDIVLVLSMISVTWVLGRGGVRTAIDESICKYRVAHWLQDVIAMPSAFKVGGGEHLAIQRANQLSVDYLNARSRQFGVVIRQVIFAVGLQVVASTALLSLGGWLVIDGQLTLGQLVASELVVTVVVGAFAKAGKSLEIFYDLMAGIDKVGHLVDIPPDPRVEIGAIPAGPANVSWSELVFDSPTGRSRVAAATIASGSRVAIVGDDPSGQSRLARALGGLTTPSAGMIQVAGYDAFEAAIGSPGEIAAYAGEPSIFNGTLRENTDLGRSGIDHTRVREVLRQAGLGQVLLQLKGGLQTRLLSDGRPFSFAQQSRLMIARAMAAHPRLLIIDGLLDGLGDSGRRDVWKNITAEECPWTLIVVTQREDIAEWCESRIAVRK</sequence>